<dbReference type="InterPro" id="IPR022924">
    <property type="entry name" value="Cardiolipin_synthase"/>
</dbReference>
<dbReference type="Gene3D" id="3.30.870.10">
    <property type="entry name" value="Endonuclease Chain A"/>
    <property type="match status" value="2"/>
</dbReference>
<keyword evidence="2" id="KW-1003">Cell membrane</keyword>
<dbReference type="CDD" id="cd09159">
    <property type="entry name" value="PLDc_ybhO_like_2"/>
    <property type="match status" value="1"/>
</dbReference>
<dbReference type="SUPFAM" id="SSF56024">
    <property type="entry name" value="Phospholipase D/nuclease"/>
    <property type="match status" value="2"/>
</dbReference>
<evidence type="ECO:0000256" key="5">
    <source>
        <dbReference type="ARBA" id="ARBA00022737"/>
    </source>
</evidence>
<dbReference type="EMBL" id="JACFYJ010000088">
    <property type="protein sequence ID" value="MEI6001890.1"/>
    <property type="molecule type" value="Genomic_DNA"/>
</dbReference>
<dbReference type="Proteomes" id="UP001386437">
    <property type="component" value="Unassembled WGS sequence"/>
</dbReference>
<dbReference type="CDD" id="cd09110">
    <property type="entry name" value="PLDc_CLS_1"/>
    <property type="match status" value="1"/>
</dbReference>
<organism evidence="10 11">
    <name type="scientific">Paraburkholderia bengalensis</name>
    <dbReference type="NCBI Taxonomy" id="2747562"/>
    <lineage>
        <taxon>Bacteria</taxon>
        <taxon>Pseudomonadati</taxon>
        <taxon>Pseudomonadota</taxon>
        <taxon>Betaproteobacteria</taxon>
        <taxon>Burkholderiales</taxon>
        <taxon>Burkholderiaceae</taxon>
        <taxon>Paraburkholderia</taxon>
    </lineage>
</organism>
<evidence type="ECO:0000256" key="3">
    <source>
        <dbReference type="ARBA" id="ARBA00022679"/>
    </source>
</evidence>
<dbReference type="PANTHER" id="PTHR21248:SF22">
    <property type="entry name" value="PHOSPHOLIPASE D"/>
    <property type="match status" value="1"/>
</dbReference>
<evidence type="ECO:0000259" key="9">
    <source>
        <dbReference type="PROSITE" id="PS50035"/>
    </source>
</evidence>
<keyword evidence="11" id="KW-1185">Reference proteome</keyword>
<sequence>MLTILLTAVVTLVVVLIIANLSTGEKKIEHQIERQYGSDDPQFIRSMGLLLGPPVTSGNRFEVLVNGDEIFPSLLEGIASAQKTITFETFIYWSGEIGERIARALSDKAREGVAVHVLLDWVGSQKMDPRYLQMLRDAGAQVIQYHKPHWTGLGRMNDRTHRKLLVIDGRIGFTGGVGIAQEWTGHAQDDMHWRDTHFRVTGPVVGHMQAVFMDNWIKATGKVLHGPDYFPEPRDDGDGLAHMFSSSPSGGSDDMQLMYLMAITAATRSIHLASAYFVPDRLTINAIVEAAKRGVTVQILTPGRHIDTHTVREASRACWGPLLEAGVQMFEYQPTMFHVKLLVVDEYLVSVGSTNFDSRSFKLNDEANLNIYDAAFARRQIQIFADDLAKAKRVTQGDWMKRPWTEKLVDRVVALLDPQL</sequence>
<evidence type="ECO:0000256" key="7">
    <source>
        <dbReference type="ARBA" id="ARBA00023136"/>
    </source>
</evidence>
<dbReference type="PANTHER" id="PTHR21248">
    <property type="entry name" value="CARDIOLIPIN SYNTHASE"/>
    <property type="match status" value="1"/>
</dbReference>
<keyword evidence="6" id="KW-1133">Transmembrane helix</keyword>
<evidence type="ECO:0000313" key="10">
    <source>
        <dbReference type="EMBL" id="MEI6001890.1"/>
    </source>
</evidence>
<accession>A0ABU8J2F8</accession>
<keyword evidence="3" id="KW-0808">Transferase</keyword>
<dbReference type="RefSeq" id="WP_336601552.1">
    <property type="nucleotide sequence ID" value="NZ_JACFYJ010000088.1"/>
</dbReference>
<dbReference type="EC" id="2.7.8.-" evidence="8"/>
<dbReference type="SMART" id="SM00155">
    <property type="entry name" value="PLDc"/>
    <property type="match status" value="2"/>
</dbReference>
<protein>
    <recommendedName>
        <fullName evidence="8">Cardiolipin synthase</fullName>
        <ecNumber evidence="8">2.7.8.-</ecNumber>
    </recommendedName>
</protein>
<keyword evidence="5" id="KW-0677">Repeat</keyword>
<keyword evidence="7" id="KW-0472">Membrane</keyword>
<reference evidence="10 11" key="1">
    <citation type="journal article" date="2022" name="Arch. Microbiol.">
        <title>Paraburkholderia bengalensis sp. nov. isolated from roots of Oryza sativa, IR64.</title>
        <authorList>
            <person name="Nag P."/>
            <person name="Mondal N."/>
            <person name="Sarkar J."/>
            <person name="Das S."/>
        </authorList>
    </citation>
    <scope>NUCLEOTIDE SEQUENCE [LARGE SCALE GENOMIC DNA]</scope>
    <source>
        <strain evidence="10 11">IR64_4_BI</strain>
    </source>
</reference>
<feature type="domain" description="PLD phosphodiesterase" evidence="9">
    <location>
        <begin position="156"/>
        <end position="183"/>
    </location>
</feature>
<dbReference type="NCBIfam" id="TIGR04265">
    <property type="entry name" value="bac_cardiolipin"/>
    <property type="match status" value="1"/>
</dbReference>
<evidence type="ECO:0000256" key="4">
    <source>
        <dbReference type="ARBA" id="ARBA00022692"/>
    </source>
</evidence>
<evidence type="ECO:0000256" key="6">
    <source>
        <dbReference type="ARBA" id="ARBA00022989"/>
    </source>
</evidence>
<comment type="subcellular location">
    <subcellularLocation>
        <location evidence="1">Cell membrane</location>
    </subcellularLocation>
</comment>
<dbReference type="InterPro" id="IPR001736">
    <property type="entry name" value="PLipase_D/transphosphatidylase"/>
</dbReference>
<gene>
    <name evidence="10" type="primary">cls</name>
    <name evidence="10" type="ORF">H3V53_33510</name>
</gene>
<evidence type="ECO:0000256" key="2">
    <source>
        <dbReference type="ARBA" id="ARBA00022475"/>
    </source>
</evidence>
<dbReference type="PROSITE" id="PS50035">
    <property type="entry name" value="PLD"/>
    <property type="match status" value="2"/>
</dbReference>
<evidence type="ECO:0000256" key="1">
    <source>
        <dbReference type="ARBA" id="ARBA00004236"/>
    </source>
</evidence>
<dbReference type="Pfam" id="PF13091">
    <property type="entry name" value="PLDc_2"/>
    <property type="match status" value="2"/>
</dbReference>
<name>A0ABU8J2F8_9BURK</name>
<comment type="caution">
    <text evidence="10">The sequence shown here is derived from an EMBL/GenBank/DDBJ whole genome shotgun (WGS) entry which is preliminary data.</text>
</comment>
<dbReference type="InterPro" id="IPR025202">
    <property type="entry name" value="PLD-like_dom"/>
</dbReference>
<feature type="domain" description="PLD phosphodiesterase" evidence="9">
    <location>
        <begin position="333"/>
        <end position="360"/>
    </location>
</feature>
<keyword evidence="4" id="KW-0812">Transmembrane</keyword>
<proteinExistence type="predicted"/>
<evidence type="ECO:0000313" key="11">
    <source>
        <dbReference type="Proteomes" id="UP001386437"/>
    </source>
</evidence>
<evidence type="ECO:0000256" key="8">
    <source>
        <dbReference type="NCBIfam" id="TIGR04265"/>
    </source>
</evidence>